<dbReference type="AlphaFoldDB" id="A0A6N6JMV8"/>
<feature type="transmembrane region" description="Helical" evidence="1">
    <location>
        <begin position="34"/>
        <end position="52"/>
    </location>
</feature>
<feature type="transmembrane region" description="Helical" evidence="1">
    <location>
        <begin position="7"/>
        <end position="28"/>
    </location>
</feature>
<dbReference type="NCBIfam" id="NF033773">
    <property type="entry name" value="tellur_TrgA"/>
    <property type="match status" value="1"/>
</dbReference>
<keyword evidence="1" id="KW-0472">Membrane</keyword>
<proteinExistence type="predicted"/>
<protein>
    <submittedName>
        <fullName evidence="2">Tellurium resistance protein</fullName>
    </submittedName>
</protein>
<keyword evidence="1" id="KW-1133">Transmembrane helix</keyword>
<dbReference type="OrthoDB" id="7869508at2"/>
<dbReference type="Proteomes" id="UP000436822">
    <property type="component" value="Unassembled WGS sequence"/>
</dbReference>
<feature type="transmembrane region" description="Helical" evidence="1">
    <location>
        <begin position="105"/>
        <end position="138"/>
    </location>
</feature>
<dbReference type="EMBL" id="BLJE01000005">
    <property type="protein sequence ID" value="GFE66658.1"/>
    <property type="molecule type" value="Genomic_DNA"/>
</dbReference>
<name>A0A6N6JMV8_9RHOB</name>
<dbReference type="InterPro" id="IPR047784">
    <property type="entry name" value="TrgA"/>
</dbReference>
<evidence type="ECO:0000313" key="2">
    <source>
        <dbReference type="EMBL" id="GFE66658.1"/>
    </source>
</evidence>
<evidence type="ECO:0000313" key="3">
    <source>
        <dbReference type="Proteomes" id="UP000436822"/>
    </source>
</evidence>
<feature type="transmembrane region" description="Helical" evidence="1">
    <location>
        <begin position="64"/>
        <end position="85"/>
    </location>
</feature>
<reference evidence="2 3" key="1">
    <citation type="submission" date="2019-12" db="EMBL/GenBank/DDBJ databases">
        <title>Litoreibacter badius sp. nov., a novel bacteriochlorophyll a-containing bacterium in the genus Litoreibacter.</title>
        <authorList>
            <person name="Kanamuro M."/>
            <person name="Takabe Y."/>
            <person name="Mori K."/>
            <person name="Takaichi S."/>
            <person name="Hanada S."/>
        </authorList>
    </citation>
    <scope>NUCLEOTIDE SEQUENCE [LARGE SCALE GENOMIC DNA]</scope>
    <source>
        <strain evidence="2 3">K6</strain>
    </source>
</reference>
<keyword evidence="1" id="KW-0812">Transmembrane</keyword>
<dbReference type="RefSeq" id="WP_159809889.1">
    <property type="nucleotide sequence ID" value="NZ_BLJE01000005.1"/>
</dbReference>
<gene>
    <name evidence="2" type="primary">trgA</name>
    <name evidence="2" type="ORF">KIN_37320</name>
</gene>
<accession>A0A6N6JMV8</accession>
<keyword evidence="3" id="KW-1185">Reference proteome</keyword>
<sequence length="146" mass="15689">MPTAAKIIAALIFGVTGYLTAQSVIPLLPEGMPVNWLFPVSVLIPVVCGWRVMGNLVGKNYAVAINSGIYTVVVCLFYVLLTFSISEMIKRSVGLRYDGPMEAIVGMFGIFVEYALLLAASGPLTYLIAGAVIGGIAAEWTNRRWS</sequence>
<evidence type="ECO:0000256" key="1">
    <source>
        <dbReference type="SAM" id="Phobius"/>
    </source>
</evidence>
<organism evidence="2 3">
    <name type="scientific">Litoreibacter roseus</name>
    <dbReference type="NCBI Taxonomy" id="2601869"/>
    <lineage>
        <taxon>Bacteria</taxon>
        <taxon>Pseudomonadati</taxon>
        <taxon>Pseudomonadota</taxon>
        <taxon>Alphaproteobacteria</taxon>
        <taxon>Rhodobacterales</taxon>
        <taxon>Roseobacteraceae</taxon>
        <taxon>Litoreibacter</taxon>
    </lineage>
</organism>
<comment type="caution">
    <text evidence="2">The sequence shown here is derived from an EMBL/GenBank/DDBJ whole genome shotgun (WGS) entry which is preliminary data.</text>
</comment>